<dbReference type="Proteomes" id="UP000557717">
    <property type="component" value="Unassembled WGS sequence"/>
</dbReference>
<dbReference type="EMBL" id="JACHFD010000024">
    <property type="protein sequence ID" value="MBB5353348.1"/>
    <property type="molecule type" value="Genomic_DNA"/>
</dbReference>
<sequence>MTLLFDIGKVLLDFDFESSLRKLIPDDEPQPDERLRKILGDKDAFERGDIPLDDYLAQAERELGPAADRETFIAAWRNIFTPNVPMWQVVEDLKAQGHRLLYFSNINPIHAPWIFENYDVFRHFEGGTCSYLAKLIKPEPAIYRHVIETYGLTPAETLYIDDLPANIESGIAAGFQSHLYDLHRHDAFETWLSSHLQVPPQKNRAR</sequence>
<keyword evidence="2" id="KW-1185">Reference proteome</keyword>
<keyword evidence="1" id="KW-0378">Hydrolase</keyword>
<dbReference type="SFLD" id="SFLDG01129">
    <property type="entry name" value="C1.5:_HAD__Beta-PGM__Phosphata"/>
    <property type="match status" value="1"/>
</dbReference>
<gene>
    <name evidence="1" type="ORF">HNR46_003604</name>
</gene>
<reference evidence="1 2" key="1">
    <citation type="submission" date="2020-08" db="EMBL/GenBank/DDBJ databases">
        <title>Genomic Encyclopedia of Type Strains, Phase IV (KMG-IV): sequencing the most valuable type-strain genomes for metagenomic binning, comparative biology and taxonomic classification.</title>
        <authorList>
            <person name="Goeker M."/>
        </authorList>
    </citation>
    <scope>NUCLEOTIDE SEQUENCE [LARGE SCALE GENOMIC DNA]</scope>
    <source>
        <strain evidence="1 2">YC6886</strain>
    </source>
</reference>
<organism evidence="1 2">
    <name type="scientific">Haloferula luteola</name>
    <dbReference type="NCBI Taxonomy" id="595692"/>
    <lineage>
        <taxon>Bacteria</taxon>
        <taxon>Pseudomonadati</taxon>
        <taxon>Verrucomicrobiota</taxon>
        <taxon>Verrucomicrobiia</taxon>
        <taxon>Verrucomicrobiales</taxon>
        <taxon>Verrucomicrobiaceae</taxon>
        <taxon>Haloferula</taxon>
    </lineage>
</organism>
<dbReference type="InterPro" id="IPR023198">
    <property type="entry name" value="PGP-like_dom2"/>
</dbReference>
<evidence type="ECO:0000313" key="2">
    <source>
        <dbReference type="Proteomes" id="UP000557717"/>
    </source>
</evidence>
<dbReference type="InterPro" id="IPR006439">
    <property type="entry name" value="HAD-SF_hydro_IA"/>
</dbReference>
<comment type="caution">
    <text evidence="1">The sequence shown here is derived from an EMBL/GenBank/DDBJ whole genome shotgun (WGS) entry which is preliminary data.</text>
</comment>
<dbReference type="CDD" id="cd02603">
    <property type="entry name" value="HAD_sEH-N_like"/>
    <property type="match status" value="1"/>
</dbReference>
<dbReference type="PANTHER" id="PTHR43611">
    <property type="entry name" value="ALPHA-D-GLUCOSE 1-PHOSPHATE PHOSPHATASE"/>
    <property type="match status" value="1"/>
</dbReference>
<dbReference type="RefSeq" id="WP_184021145.1">
    <property type="nucleotide sequence ID" value="NZ_JACHFD010000024.1"/>
</dbReference>
<dbReference type="GO" id="GO:0016787">
    <property type="term" value="F:hydrolase activity"/>
    <property type="evidence" value="ECO:0007669"/>
    <property type="project" value="UniProtKB-KW"/>
</dbReference>
<dbReference type="Pfam" id="PF00702">
    <property type="entry name" value="Hydrolase"/>
    <property type="match status" value="1"/>
</dbReference>
<dbReference type="InterPro" id="IPR023214">
    <property type="entry name" value="HAD_sf"/>
</dbReference>
<evidence type="ECO:0000313" key="1">
    <source>
        <dbReference type="EMBL" id="MBB5353348.1"/>
    </source>
</evidence>
<proteinExistence type="predicted"/>
<protein>
    <submittedName>
        <fullName evidence="1">Putative hydrolase of the HAD superfamily</fullName>
    </submittedName>
</protein>
<dbReference type="NCBIfam" id="TIGR01509">
    <property type="entry name" value="HAD-SF-IA-v3"/>
    <property type="match status" value="1"/>
</dbReference>
<dbReference type="Gene3D" id="1.10.150.240">
    <property type="entry name" value="Putative phosphatase, domain 2"/>
    <property type="match status" value="1"/>
</dbReference>
<dbReference type="SUPFAM" id="SSF56784">
    <property type="entry name" value="HAD-like"/>
    <property type="match status" value="1"/>
</dbReference>
<dbReference type="PANTHER" id="PTHR43611:SF3">
    <property type="entry name" value="FLAVIN MONONUCLEOTIDE HYDROLASE 1, CHLOROPLATIC"/>
    <property type="match status" value="1"/>
</dbReference>
<dbReference type="InterPro" id="IPR036412">
    <property type="entry name" value="HAD-like_sf"/>
</dbReference>
<dbReference type="SFLD" id="SFLDS00003">
    <property type="entry name" value="Haloacid_Dehalogenase"/>
    <property type="match status" value="1"/>
</dbReference>
<dbReference type="AlphaFoldDB" id="A0A840VFE7"/>
<name>A0A840VFE7_9BACT</name>
<accession>A0A840VFE7</accession>
<dbReference type="Gene3D" id="3.40.50.1000">
    <property type="entry name" value="HAD superfamily/HAD-like"/>
    <property type="match status" value="1"/>
</dbReference>